<name>A0ACC0NVG0_RHOML</name>
<organism evidence="1 2">
    <name type="scientific">Rhododendron molle</name>
    <name type="common">Chinese azalea</name>
    <name type="synonym">Azalea mollis</name>
    <dbReference type="NCBI Taxonomy" id="49168"/>
    <lineage>
        <taxon>Eukaryota</taxon>
        <taxon>Viridiplantae</taxon>
        <taxon>Streptophyta</taxon>
        <taxon>Embryophyta</taxon>
        <taxon>Tracheophyta</taxon>
        <taxon>Spermatophyta</taxon>
        <taxon>Magnoliopsida</taxon>
        <taxon>eudicotyledons</taxon>
        <taxon>Gunneridae</taxon>
        <taxon>Pentapetalae</taxon>
        <taxon>asterids</taxon>
        <taxon>Ericales</taxon>
        <taxon>Ericaceae</taxon>
        <taxon>Ericoideae</taxon>
        <taxon>Rhodoreae</taxon>
        <taxon>Rhododendron</taxon>
    </lineage>
</organism>
<sequence>MVTNFANSSHSAALRAALTWTPKSLTALRRILTYQPDILTQRDAQGNTILHFLAAGGNATAFRELFEGGLLRRSNRGGGGGELRTRNSTGGAVLHEAARLGNLNVVEVIMEREIELVSKRKALGETPLYSAAANGEEEVFNLLIVAAAHDRELLRRDDDCTILHAVIMGEHYSMPMWINESKLTEDVEDLQRNKPFICQSIGCFVENIISVVPWLRAVHDVKKKHACALKLAKTLIANEEDWSHYTNSCGRYIDYDDDYDQPIITTGRHPLLQAAENSILELAKEILGKFPEAAYCFDSNGKNIFHIAVENKDCTMYSFLKKNVARKDWMMAALDHDQNSILHLAAKTVLILEFSWET</sequence>
<evidence type="ECO:0000313" key="2">
    <source>
        <dbReference type="Proteomes" id="UP001062846"/>
    </source>
</evidence>
<gene>
    <name evidence="1" type="ORF">RHMOL_Rhmol05G0264400</name>
</gene>
<dbReference type="EMBL" id="CM046392">
    <property type="protein sequence ID" value="KAI8556573.1"/>
    <property type="molecule type" value="Genomic_DNA"/>
</dbReference>
<dbReference type="Proteomes" id="UP001062846">
    <property type="component" value="Chromosome 5"/>
</dbReference>
<reference evidence="1" key="1">
    <citation type="submission" date="2022-02" db="EMBL/GenBank/DDBJ databases">
        <title>Plant Genome Project.</title>
        <authorList>
            <person name="Zhang R.-G."/>
        </authorList>
    </citation>
    <scope>NUCLEOTIDE SEQUENCE</scope>
    <source>
        <strain evidence="1">AT1</strain>
    </source>
</reference>
<proteinExistence type="predicted"/>
<evidence type="ECO:0000313" key="1">
    <source>
        <dbReference type="EMBL" id="KAI8556573.1"/>
    </source>
</evidence>
<comment type="caution">
    <text evidence="1">The sequence shown here is derived from an EMBL/GenBank/DDBJ whole genome shotgun (WGS) entry which is preliminary data.</text>
</comment>
<keyword evidence="2" id="KW-1185">Reference proteome</keyword>
<protein>
    <submittedName>
        <fullName evidence="1">Uncharacterized protein</fullName>
    </submittedName>
</protein>
<accession>A0ACC0NVG0</accession>